<comment type="caution">
    <text evidence="2">The sequence shown here is derived from an EMBL/GenBank/DDBJ whole genome shotgun (WGS) entry which is preliminary data.</text>
</comment>
<dbReference type="Gene3D" id="3.40.1350.10">
    <property type="match status" value="1"/>
</dbReference>
<dbReference type="PANTHER" id="PTHR32305">
    <property type="match status" value="1"/>
</dbReference>
<dbReference type="EMBL" id="QFVR01000032">
    <property type="protein sequence ID" value="PWI23707.1"/>
    <property type="molecule type" value="Genomic_DNA"/>
</dbReference>
<evidence type="ECO:0000313" key="2">
    <source>
        <dbReference type="EMBL" id="PWI23707.1"/>
    </source>
</evidence>
<accession>A0A2U3AGR1</accession>
<dbReference type="Proteomes" id="UP000245938">
    <property type="component" value="Unassembled WGS sequence"/>
</dbReference>
<evidence type="ECO:0000259" key="1">
    <source>
        <dbReference type="Pfam" id="PF08722"/>
    </source>
</evidence>
<dbReference type="OrthoDB" id="5291587at2"/>
<gene>
    <name evidence="2" type="ORF">DEX24_15815</name>
</gene>
<dbReference type="Gene3D" id="2.180.10.10">
    <property type="entry name" value="RHS repeat-associated core"/>
    <property type="match status" value="1"/>
</dbReference>
<dbReference type="InterPro" id="IPR050708">
    <property type="entry name" value="T6SS_VgrG/RHS"/>
</dbReference>
<protein>
    <recommendedName>
        <fullName evidence="1">TnsA endonuclease N-terminal domain-containing protein</fullName>
    </recommendedName>
</protein>
<keyword evidence="3" id="KW-1185">Reference proteome</keyword>
<dbReference type="PANTHER" id="PTHR32305:SF17">
    <property type="entry name" value="TRNA NUCLEASE WAPA"/>
    <property type="match status" value="1"/>
</dbReference>
<reference evidence="2 3" key="1">
    <citation type="submission" date="2018-05" db="EMBL/GenBank/DDBJ databases">
        <title>Kurthia sibirica genome sequence.</title>
        <authorList>
            <person name="Maclea K.S."/>
            <person name="Goen A.E."/>
        </authorList>
    </citation>
    <scope>NUCLEOTIDE SEQUENCE [LARGE SCALE GENOMIC DNA]</scope>
    <source>
        <strain evidence="2 3">ATCC 49154</strain>
    </source>
</reference>
<dbReference type="InterPro" id="IPR022385">
    <property type="entry name" value="Rhs_assc_core"/>
</dbReference>
<evidence type="ECO:0000313" key="3">
    <source>
        <dbReference type="Proteomes" id="UP000245938"/>
    </source>
</evidence>
<dbReference type="InterPro" id="IPR014833">
    <property type="entry name" value="TnsA_N"/>
</dbReference>
<dbReference type="AlphaFoldDB" id="A0A2U3AGR1"/>
<dbReference type="NCBIfam" id="TIGR03696">
    <property type="entry name" value="Rhs_assc_core"/>
    <property type="match status" value="1"/>
</dbReference>
<sequence>MSKRTRTPKIEKWIKEGRGSGIGSDYKPWLNIQDVSSLGRSTRLKGIKTNRQHEFLSDLERNYFYLTEYSNYIIDIREQFPLLPLEETMIIAVELGLKHPTDPKTNEPIVMTTDFLLTVDKGEGLVELARTIKMKDELLKERILEKFEIERVYWKKRGVDWGIVTELEIPKTLARNISYIHDYYDIQQYDAYGNILNVDGEIAEENPIRYAGYYYDKETKNYYLEARYYNPNNGSFLALDPHPGDDDEPLSQNGYSYANGNPIINVDPEGLKPNRIHYALMTGLAYVVDEIVSTFTDFTWLVLTVYDVIKGYTDVKKAHKQNLTVQSKKIIEKSKTLKKQIEQIVREKAIKAGITVFKRSFDGAYLLSKFGIGIVQGARDKYFKDANCFRNGARYGKYVVQERLH</sequence>
<dbReference type="CDD" id="cd22362">
    <property type="entry name" value="TnsA_endonuclease-like"/>
    <property type="match status" value="1"/>
</dbReference>
<organism evidence="2 3">
    <name type="scientific">Kurthia sibirica</name>
    <dbReference type="NCBI Taxonomy" id="202750"/>
    <lineage>
        <taxon>Bacteria</taxon>
        <taxon>Bacillati</taxon>
        <taxon>Bacillota</taxon>
        <taxon>Bacilli</taxon>
        <taxon>Bacillales</taxon>
        <taxon>Caryophanaceae</taxon>
        <taxon>Kurthia</taxon>
    </lineage>
</organism>
<name>A0A2U3AGR1_9BACL</name>
<dbReference type="Pfam" id="PF08722">
    <property type="entry name" value="Tn7_TnsA-like_N"/>
    <property type="match status" value="1"/>
</dbReference>
<dbReference type="InterPro" id="IPR011335">
    <property type="entry name" value="Restrct_endonuc-II-like"/>
</dbReference>
<dbReference type="InterPro" id="IPR011856">
    <property type="entry name" value="tRNA_endonuc-like_dom_sf"/>
</dbReference>
<dbReference type="GO" id="GO:0003676">
    <property type="term" value="F:nucleic acid binding"/>
    <property type="evidence" value="ECO:0007669"/>
    <property type="project" value="InterPro"/>
</dbReference>
<feature type="domain" description="TnsA endonuclease N-terminal" evidence="1">
    <location>
        <begin position="71"/>
        <end position="166"/>
    </location>
</feature>
<proteinExistence type="predicted"/>
<dbReference type="SUPFAM" id="SSF52980">
    <property type="entry name" value="Restriction endonuclease-like"/>
    <property type="match status" value="1"/>
</dbReference>